<comment type="caution">
    <text evidence="3">The sequence shown here is derived from an EMBL/GenBank/DDBJ whole genome shotgun (WGS) entry which is preliminary data.</text>
</comment>
<reference evidence="3" key="1">
    <citation type="submission" date="2022-07" db="EMBL/GenBank/DDBJ databases">
        <title>The genome of Lyophyllum shimeji provides insight into the initial evolution of ectomycorrhizal fungal genome.</title>
        <authorList>
            <person name="Kobayashi Y."/>
            <person name="Shibata T."/>
            <person name="Hirakawa H."/>
            <person name="Shigenobu S."/>
            <person name="Nishiyama T."/>
            <person name="Yamada A."/>
            <person name="Hasebe M."/>
            <person name="Kawaguchi M."/>
        </authorList>
    </citation>
    <scope>NUCLEOTIDE SEQUENCE</scope>
    <source>
        <strain evidence="3">AT787</strain>
    </source>
</reference>
<evidence type="ECO:0000313" key="4">
    <source>
        <dbReference type="Proteomes" id="UP001063166"/>
    </source>
</evidence>
<dbReference type="OrthoDB" id="3361196at2759"/>
<feature type="signal peptide" evidence="2">
    <location>
        <begin position="1"/>
        <end position="20"/>
    </location>
</feature>
<accession>A0A9P3UQZ5</accession>
<feature type="chain" id="PRO_5040296939" evidence="2">
    <location>
        <begin position="21"/>
        <end position="191"/>
    </location>
</feature>
<proteinExistence type="predicted"/>
<protein>
    <submittedName>
        <fullName evidence="3">Uncharacterized protein</fullName>
    </submittedName>
</protein>
<feature type="compositionally biased region" description="Low complexity" evidence="1">
    <location>
        <begin position="150"/>
        <end position="165"/>
    </location>
</feature>
<keyword evidence="2" id="KW-0732">Signal</keyword>
<evidence type="ECO:0000256" key="2">
    <source>
        <dbReference type="SAM" id="SignalP"/>
    </source>
</evidence>
<dbReference type="EMBL" id="BRPK01000017">
    <property type="protein sequence ID" value="GLB44514.1"/>
    <property type="molecule type" value="Genomic_DNA"/>
</dbReference>
<dbReference type="Proteomes" id="UP001063166">
    <property type="component" value="Unassembled WGS sequence"/>
</dbReference>
<organism evidence="3 4">
    <name type="scientific">Lyophyllum shimeji</name>
    <name type="common">Hon-shimeji</name>
    <name type="synonym">Tricholoma shimeji</name>
    <dbReference type="NCBI Taxonomy" id="47721"/>
    <lineage>
        <taxon>Eukaryota</taxon>
        <taxon>Fungi</taxon>
        <taxon>Dikarya</taxon>
        <taxon>Basidiomycota</taxon>
        <taxon>Agaricomycotina</taxon>
        <taxon>Agaricomycetes</taxon>
        <taxon>Agaricomycetidae</taxon>
        <taxon>Agaricales</taxon>
        <taxon>Tricholomatineae</taxon>
        <taxon>Lyophyllaceae</taxon>
        <taxon>Lyophyllum</taxon>
    </lineage>
</organism>
<name>A0A9P3UQZ5_LYOSH</name>
<gene>
    <name evidence="3" type="ORF">LshimejAT787_1701410</name>
</gene>
<evidence type="ECO:0000313" key="3">
    <source>
        <dbReference type="EMBL" id="GLB44514.1"/>
    </source>
</evidence>
<keyword evidence="4" id="KW-1185">Reference proteome</keyword>
<feature type="region of interest" description="Disordered" evidence="1">
    <location>
        <begin position="145"/>
        <end position="165"/>
    </location>
</feature>
<sequence>MFRFWTAFLLLSALGHLVGASPAVVSSDGPRLGLQRRTTPPFFPQTPASCPICAQNYDLINSCAAAAPVLANFTNVIFNPGAFVDVIKCACTDTFQSAYPQCVDCFTQTNQTQVLNYNTQDLPSIVAGMRKICALESSLLGNVSETNGEVTPSTSVPAPTPTSAASRPVVWGGIATLTLLALSVGSLKFGF</sequence>
<dbReference type="AlphaFoldDB" id="A0A9P3UQZ5"/>
<evidence type="ECO:0000256" key="1">
    <source>
        <dbReference type="SAM" id="MobiDB-lite"/>
    </source>
</evidence>